<comment type="catalytic activity">
    <reaction evidence="4">
        <text>RX + glutathione = an S-substituted glutathione + a halide anion + H(+)</text>
        <dbReference type="Rhea" id="RHEA:16437"/>
        <dbReference type="ChEBI" id="CHEBI:15378"/>
        <dbReference type="ChEBI" id="CHEBI:16042"/>
        <dbReference type="ChEBI" id="CHEBI:17792"/>
        <dbReference type="ChEBI" id="CHEBI:57925"/>
        <dbReference type="ChEBI" id="CHEBI:90779"/>
        <dbReference type="EC" id="2.5.1.18"/>
    </reaction>
</comment>
<feature type="compositionally biased region" description="Basic and acidic residues" evidence="5">
    <location>
        <begin position="627"/>
        <end position="638"/>
    </location>
</feature>
<dbReference type="PANTHER" id="PTHR43900">
    <property type="entry name" value="GLUTATHIONE S-TRANSFERASE RHO"/>
    <property type="match status" value="1"/>
</dbReference>
<gene>
    <name evidence="7" type="ORF">GUJ93_ZPchr0010g7531</name>
</gene>
<feature type="compositionally biased region" description="Polar residues" evidence="5">
    <location>
        <begin position="989"/>
        <end position="1032"/>
    </location>
</feature>
<dbReference type="Pfam" id="PF00043">
    <property type="entry name" value="GST_C"/>
    <property type="match status" value="1"/>
</dbReference>
<dbReference type="EMBL" id="JAAALK010000082">
    <property type="protein sequence ID" value="KAG8087710.1"/>
    <property type="molecule type" value="Genomic_DNA"/>
</dbReference>
<accession>A0A8J5WDK1</accession>
<feature type="compositionally biased region" description="Polar residues" evidence="5">
    <location>
        <begin position="777"/>
        <end position="791"/>
    </location>
</feature>
<comment type="similarity">
    <text evidence="1">Belongs to the GST superfamily. Phi family.</text>
</comment>
<sequence length="1032" mass="113057">MAGLSTGAAGAPVVKVYHEKSMILPDVSRVLACLYEKDIKFETVKDSYKDILRLQATRSVPVPFYDGPTFLQESRAICRYIAEAYEQRGYPFLLGKDVLERASIEQWLRHEEHAFDPPSRALFCHLAFPLHDDDDDDINKEKRKLEEVLEVYEQRLGETEFLAGNKFSLADLFHLPNTHTMVTSERFAYMYDSRKNVQRWWNTISARDSWQQVMRDMDTVEKQYQMEEQELMQQEQQEQWQTEPQPTSDGYNIRLDPREQHGTSSRTILVRPPSAGVISTSFSPVPQEEQALPTETTPDNRPSPRTPSTPRPITPDKSKLSGFFKATSHTDETTSLRKPSPTEASRTSNEIPETRGTGEAVTPHKSSPRLTKAPHESDEHSFYKTETKPASVDPRFDKPVPYAKPTTNIPQTSYVRPSAQRDIGTSSGTEADKRSSDVRGGVQPPYAQKHADQVKKASADQRADTHLPEHVAPKDVQDESALQHQPRRTQEVKEEVPPQEQPSESKEDTHNIANEDDRFSAKRLRKMFEESEKAAKSQPQDFQPLKEETPYDGVTKPKISPPINEQEKVPVVPRQEPPARSWHASGSSNEASPDDGLAQLSTINQGRRDSAPPPNKQAALDAPSNDELAKTAGIDKRIPSSTPKQTPSDARNALAARQGAAQNNLASTQEGISGARGTSDNMFEQTSGVDQSITPVIPKKTRVQGAISDVRGTSDDDRVMNLAAGKQVASNPPKQKPVSSFQQTIEPIKGITPTSYGITGDDSAKTSITDERPAPSSEVQAPASNGQSASTVLKGGVPDVGRKNLAVKPSATDPIGMPTTPRRQEPTSETQRRHTADQVSGQAPLSSSFANTRNKENAISEADQTNTIAPDEQLGGGVPKDAGAPAVSTGSIQATSTEQTSKLQMQSGLNKPTSSKDSNETISQRSSATSREILPSVPSRSMKTQQMQGDKLSMSPQDNVKQGSEAALQGYGTGQTKKGDLANADERSSSNTEQVKSNRNSSKSDGSTKPTPFDGNESSLPESKRSGSSNNP</sequence>
<dbReference type="AlphaFoldDB" id="A0A8J5WDK1"/>
<organism evidence="7 8">
    <name type="scientific">Zizania palustris</name>
    <name type="common">Northern wild rice</name>
    <dbReference type="NCBI Taxonomy" id="103762"/>
    <lineage>
        <taxon>Eukaryota</taxon>
        <taxon>Viridiplantae</taxon>
        <taxon>Streptophyta</taxon>
        <taxon>Embryophyta</taxon>
        <taxon>Tracheophyta</taxon>
        <taxon>Spermatophyta</taxon>
        <taxon>Magnoliopsida</taxon>
        <taxon>Liliopsida</taxon>
        <taxon>Poales</taxon>
        <taxon>Poaceae</taxon>
        <taxon>BOP clade</taxon>
        <taxon>Oryzoideae</taxon>
        <taxon>Oryzeae</taxon>
        <taxon>Zizaniinae</taxon>
        <taxon>Zizania</taxon>
    </lineage>
</organism>
<feature type="compositionally biased region" description="Basic and acidic residues" evidence="5">
    <location>
        <begin position="762"/>
        <end position="773"/>
    </location>
</feature>
<feature type="domain" description="GST C-terminal" evidence="6">
    <location>
        <begin position="97"/>
        <end position="226"/>
    </location>
</feature>
<dbReference type="EC" id="2.5.1.18" evidence="2"/>
<dbReference type="GO" id="GO:0043295">
    <property type="term" value="F:glutathione binding"/>
    <property type="evidence" value="ECO:0007669"/>
    <property type="project" value="TreeGrafter"/>
</dbReference>
<feature type="compositionally biased region" description="Polar residues" evidence="5">
    <location>
        <begin position="888"/>
        <end position="930"/>
    </location>
</feature>
<dbReference type="SFLD" id="SFLDG00358">
    <property type="entry name" value="Main_(cytGST)"/>
    <property type="match status" value="1"/>
</dbReference>
<feature type="region of interest" description="Disordered" evidence="5">
    <location>
        <begin position="230"/>
        <end position="1032"/>
    </location>
</feature>
<feature type="compositionally biased region" description="Polar residues" evidence="5">
    <location>
        <begin position="667"/>
        <end position="694"/>
    </location>
</feature>
<evidence type="ECO:0000313" key="8">
    <source>
        <dbReference type="Proteomes" id="UP000729402"/>
    </source>
</evidence>
<evidence type="ECO:0000256" key="2">
    <source>
        <dbReference type="ARBA" id="ARBA00012452"/>
    </source>
</evidence>
<feature type="compositionally biased region" description="Polar residues" evidence="5">
    <location>
        <begin position="837"/>
        <end position="852"/>
    </location>
</feature>
<dbReference type="InterPro" id="IPR010987">
    <property type="entry name" value="Glutathione-S-Trfase_C-like"/>
</dbReference>
<feature type="compositionally biased region" description="Basic and acidic residues" evidence="5">
    <location>
        <begin position="503"/>
        <end position="535"/>
    </location>
</feature>
<feature type="compositionally biased region" description="Low complexity" evidence="5">
    <location>
        <begin position="231"/>
        <end position="245"/>
    </location>
</feature>
<dbReference type="CDD" id="cd03187">
    <property type="entry name" value="GST_C_Phi"/>
    <property type="match status" value="1"/>
</dbReference>
<dbReference type="SFLD" id="SFLDS00019">
    <property type="entry name" value="Glutathione_Transferase_(cytos"/>
    <property type="match status" value="1"/>
</dbReference>
<feature type="compositionally biased region" description="Polar residues" evidence="5">
    <location>
        <begin position="405"/>
        <end position="415"/>
    </location>
</feature>
<feature type="compositionally biased region" description="Basic and acidic residues" evidence="5">
    <location>
        <begin position="977"/>
        <end position="988"/>
    </location>
</feature>
<feature type="compositionally biased region" description="Polar residues" evidence="5">
    <location>
        <begin position="728"/>
        <end position="745"/>
    </location>
</feature>
<evidence type="ECO:0000256" key="5">
    <source>
        <dbReference type="SAM" id="MobiDB-lite"/>
    </source>
</evidence>
<evidence type="ECO:0000256" key="3">
    <source>
        <dbReference type="ARBA" id="ARBA00022679"/>
    </source>
</evidence>
<dbReference type="OrthoDB" id="249703at2759"/>
<dbReference type="PANTHER" id="PTHR43900:SF95">
    <property type="entry name" value="GLUTATHIONE TRANSFERASE"/>
    <property type="match status" value="1"/>
</dbReference>
<feature type="compositionally biased region" description="Polar residues" evidence="5">
    <location>
        <begin position="342"/>
        <end position="351"/>
    </location>
</feature>
<feature type="compositionally biased region" description="Pro residues" evidence="5">
    <location>
        <begin position="304"/>
        <end position="313"/>
    </location>
</feature>
<dbReference type="GO" id="GO:0006749">
    <property type="term" value="P:glutathione metabolic process"/>
    <property type="evidence" value="ECO:0007669"/>
    <property type="project" value="TreeGrafter"/>
</dbReference>
<name>A0A8J5WDK1_ZIZPA</name>
<dbReference type="InterPro" id="IPR004045">
    <property type="entry name" value="Glutathione_S-Trfase_N"/>
</dbReference>
<reference evidence="7" key="2">
    <citation type="submission" date="2021-02" db="EMBL/GenBank/DDBJ databases">
        <authorList>
            <person name="Kimball J.A."/>
            <person name="Haas M.W."/>
            <person name="Macchietto M."/>
            <person name="Kono T."/>
            <person name="Duquette J."/>
            <person name="Shao M."/>
        </authorList>
    </citation>
    <scope>NUCLEOTIDE SEQUENCE</scope>
    <source>
        <tissue evidence="7">Fresh leaf tissue</tissue>
    </source>
</reference>
<dbReference type="Pfam" id="PF13417">
    <property type="entry name" value="GST_N_3"/>
    <property type="match status" value="1"/>
</dbReference>
<feature type="compositionally biased region" description="Polar residues" evidence="5">
    <location>
        <begin position="938"/>
        <end position="962"/>
    </location>
</feature>
<dbReference type="Proteomes" id="UP000729402">
    <property type="component" value="Unassembled WGS sequence"/>
</dbReference>
<protein>
    <recommendedName>
        <fullName evidence="2">glutathione transferase</fullName>
        <ecNumber evidence="2">2.5.1.18</ecNumber>
    </recommendedName>
</protein>
<feature type="compositionally biased region" description="Polar residues" evidence="5">
    <location>
        <begin position="639"/>
        <end position="649"/>
    </location>
</feature>
<dbReference type="FunFam" id="1.20.1050.10:FF:000042">
    <property type="entry name" value="Glutathione S-transferase F9"/>
    <property type="match status" value="1"/>
</dbReference>
<dbReference type="GO" id="GO:0005737">
    <property type="term" value="C:cytoplasm"/>
    <property type="evidence" value="ECO:0007669"/>
    <property type="project" value="TreeGrafter"/>
</dbReference>
<proteinExistence type="inferred from homology"/>
<dbReference type="InterPro" id="IPR034347">
    <property type="entry name" value="GST_Phi_C"/>
</dbReference>
<evidence type="ECO:0000259" key="6">
    <source>
        <dbReference type="PROSITE" id="PS50405"/>
    </source>
</evidence>
<dbReference type="GO" id="GO:0004364">
    <property type="term" value="F:glutathione transferase activity"/>
    <property type="evidence" value="ECO:0007669"/>
    <property type="project" value="UniProtKB-EC"/>
</dbReference>
<feature type="compositionally biased region" description="Basic and acidic residues" evidence="5">
    <location>
        <begin position="373"/>
        <end position="387"/>
    </location>
</feature>
<dbReference type="PROSITE" id="PS50405">
    <property type="entry name" value="GST_CTER"/>
    <property type="match status" value="1"/>
</dbReference>
<feature type="compositionally biased region" description="Basic and acidic residues" evidence="5">
    <location>
        <begin position="449"/>
        <end position="477"/>
    </location>
</feature>
<feature type="compositionally biased region" description="Low complexity" evidence="5">
    <location>
        <begin position="650"/>
        <end position="666"/>
    </location>
</feature>
<reference evidence="7" key="1">
    <citation type="journal article" date="2021" name="bioRxiv">
        <title>Whole Genome Assembly and Annotation of Northern Wild Rice, Zizania palustris L., Supports a Whole Genome Duplication in the Zizania Genus.</title>
        <authorList>
            <person name="Haas M."/>
            <person name="Kono T."/>
            <person name="Macchietto M."/>
            <person name="Millas R."/>
            <person name="McGilp L."/>
            <person name="Shao M."/>
            <person name="Duquette J."/>
            <person name="Hirsch C.N."/>
            <person name="Kimball J."/>
        </authorList>
    </citation>
    <scope>NUCLEOTIDE SEQUENCE</scope>
    <source>
        <tissue evidence="7">Fresh leaf tissue</tissue>
    </source>
</reference>
<evidence type="ECO:0000256" key="4">
    <source>
        <dbReference type="ARBA" id="ARBA00047960"/>
    </source>
</evidence>
<keyword evidence="3" id="KW-0808">Transferase</keyword>
<dbReference type="InterPro" id="IPR040079">
    <property type="entry name" value="Glutathione_S-Trfase"/>
</dbReference>
<feature type="compositionally biased region" description="Basic and acidic residues" evidence="5">
    <location>
        <begin position="822"/>
        <end position="836"/>
    </location>
</feature>
<dbReference type="InterPro" id="IPR004046">
    <property type="entry name" value="GST_C"/>
</dbReference>
<evidence type="ECO:0000313" key="7">
    <source>
        <dbReference type="EMBL" id="KAG8087710.1"/>
    </source>
</evidence>
<keyword evidence="8" id="KW-1185">Reference proteome</keyword>
<comment type="caution">
    <text evidence="7">The sequence shown here is derived from an EMBL/GenBank/DDBJ whole genome shotgun (WGS) entry which is preliminary data.</text>
</comment>
<evidence type="ECO:0000256" key="1">
    <source>
        <dbReference type="ARBA" id="ARBA00010128"/>
    </source>
</evidence>